<dbReference type="PANTHER" id="PTHR42776">
    <property type="entry name" value="SERINE PEPTIDASE S9 FAMILY MEMBER"/>
    <property type="match status" value="1"/>
</dbReference>
<keyword evidence="2" id="KW-0645">Protease</keyword>
<dbReference type="GO" id="GO:0006508">
    <property type="term" value="P:proteolysis"/>
    <property type="evidence" value="ECO:0007669"/>
    <property type="project" value="InterPro"/>
</dbReference>
<dbReference type="InterPro" id="IPR011042">
    <property type="entry name" value="6-blade_b-propeller_TolB-like"/>
</dbReference>
<evidence type="ECO:0000256" key="1">
    <source>
        <dbReference type="ARBA" id="ARBA00022801"/>
    </source>
</evidence>
<dbReference type="SUPFAM" id="SSF53474">
    <property type="entry name" value="alpha/beta-Hydrolases"/>
    <property type="match status" value="1"/>
</dbReference>
<dbReference type="RefSeq" id="WP_145204447.1">
    <property type="nucleotide sequence ID" value="NZ_CP036434.1"/>
</dbReference>
<dbReference type="Pfam" id="PF00326">
    <property type="entry name" value="Peptidase_S9"/>
    <property type="match status" value="1"/>
</dbReference>
<dbReference type="InterPro" id="IPR029058">
    <property type="entry name" value="AB_hydrolase_fold"/>
</dbReference>
<keyword evidence="5" id="KW-1185">Reference proteome</keyword>
<name>A0A518F007_9BACT</name>
<dbReference type="InterPro" id="IPR001375">
    <property type="entry name" value="Peptidase_S9_cat"/>
</dbReference>
<dbReference type="Proteomes" id="UP000320390">
    <property type="component" value="Chromosome"/>
</dbReference>
<dbReference type="EMBL" id="CP036434">
    <property type="protein sequence ID" value="QDV09674.1"/>
    <property type="molecule type" value="Genomic_DNA"/>
</dbReference>
<evidence type="ECO:0000259" key="3">
    <source>
        <dbReference type="Pfam" id="PF00326"/>
    </source>
</evidence>
<sequence length="687" mass="75528">MLISAFLLAVAAVPQEEAPPSADRRPIEAMDLFQLEGIESPQVSPGGMHVLYLRTMFDVMSDSSYPDLWIYDVQSGDQRPLIAAVGGAKWSPDGRHIAYVKMAGDDGAEIFVRWMDDGTTHQVTRAAKSPGSIAWSPDGKRIAFTMGVERKAEPLAKLPSAPKGAKWAPAAKVIERFSYRGDGQGYKENTDTQIFVVDAFGGTPRQVTSGERDHGGPLTWIDASTVLFSANLRDDRRANPNETDIHALHVDTGELTKLTNRSGPDSDPVFDAASGALYWMGFDDRRQGHQQAEISRRADGLNPEAKIAVLTEGLDRTPDSPKFDGGKLWFTYADEGVTKLAFLKGDSIETTEFTLHGIGSGRPYSTGSYDVANGTLAYVGGDPSWPGELYVERNGRLAQVTDVNSDLRRVVQLGEVTEQWTESGADGERVQSWIITPPGFDAEATDEAGRPILHPTMLEIHGGPFAAYGPQFSFELQLFAALGYIVVYGNPRGSTSYGERFANLIHHNYPSEDYDDLMSMVDGAVAKGFVDPERLYVTGGSGGGVLTAWIVGKTNRFAAAVVAKPVINWISFALTSDAYDFFWQYWFPKAPWDAPEHYWKRSPLSLVGNVTTPTMLLTGESDYRTPISESEQYYQALKIRGIDTAFVRIPEASHGIARRPSHLISKVLHIHGWFSRYPRADETEDAK</sequence>
<evidence type="ECO:0000313" key="4">
    <source>
        <dbReference type="EMBL" id="QDV09674.1"/>
    </source>
</evidence>
<evidence type="ECO:0000256" key="2">
    <source>
        <dbReference type="ARBA" id="ARBA00022825"/>
    </source>
</evidence>
<keyword evidence="1 4" id="KW-0378">Hydrolase</keyword>
<dbReference type="PANTHER" id="PTHR42776:SF27">
    <property type="entry name" value="DIPEPTIDYL PEPTIDASE FAMILY MEMBER 6"/>
    <property type="match status" value="1"/>
</dbReference>
<keyword evidence="2" id="KW-0720">Serine protease</keyword>
<organism evidence="4 5">
    <name type="scientific">Saltatorellus ferox</name>
    <dbReference type="NCBI Taxonomy" id="2528018"/>
    <lineage>
        <taxon>Bacteria</taxon>
        <taxon>Pseudomonadati</taxon>
        <taxon>Planctomycetota</taxon>
        <taxon>Planctomycetia</taxon>
        <taxon>Planctomycetia incertae sedis</taxon>
        <taxon>Saltatorellus</taxon>
    </lineage>
</organism>
<dbReference type="InterPro" id="IPR011659">
    <property type="entry name" value="WD40"/>
</dbReference>
<dbReference type="GO" id="GO:0004252">
    <property type="term" value="F:serine-type endopeptidase activity"/>
    <property type="evidence" value="ECO:0007669"/>
    <property type="project" value="TreeGrafter"/>
</dbReference>
<proteinExistence type="predicted"/>
<dbReference type="AlphaFoldDB" id="A0A518F007"/>
<protein>
    <submittedName>
        <fullName evidence="4">Prolyl tripeptidyl peptidase</fullName>
        <ecNumber evidence="4">3.4.14.12</ecNumber>
    </submittedName>
</protein>
<reference evidence="4 5" key="1">
    <citation type="submission" date="2019-02" db="EMBL/GenBank/DDBJ databases">
        <title>Deep-cultivation of Planctomycetes and their phenomic and genomic characterization uncovers novel biology.</title>
        <authorList>
            <person name="Wiegand S."/>
            <person name="Jogler M."/>
            <person name="Boedeker C."/>
            <person name="Pinto D."/>
            <person name="Vollmers J."/>
            <person name="Rivas-Marin E."/>
            <person name="Kohn T."/>
            <person name="Peeters S.H."/>
            <person name="Heuer A."/>
            <person name="Rast P."/>
            <person name="Oberbeckmann S."/>
            <person name="Bunk B."/>
            <person name="Jeske O."/>
            <person name="Meyerdierks A."/>
            <person name="Storesund J.E."/>
            <person name="Kallscheuer N."/>
            <person name="Luecker S."/>
            <person name="Lage O.M."/>
            <person name="Pohl T."/>
            <person name="Merkel B.J."/>
            <person name="Hornburger P."/>
            <person name="Mueller R.-W."/>
            <person name="Bruemmer F."/>
            <person name="Labrenz M."/>
            <person name="Spormann A.M."/>
            <person name="Op den Camp H."/>
            <person name="Overmann J."/>
            <person name="Amann R."/>
            <person name="Jetten M.S.M."/>
            <person name="Mascher T."/>
            <person name="Medema M.H."/>
            <person name="Devos D.P."/>
            <person name="Kaster A.-K."/>
            <person name="Ovreas L."/>
            <person name="Rohde M."/>
            <person name="Galperin M.Y."/>
            <person name="Jogler C."/>
        </authorList>
    </citation>
    <scope>NUCLEOTIDE SEQUENCE [LARGE SCALE GENOMIC DNA]</scope>
    <source>
        <strain evidence="4 5">Poly30</strain>
    </source>
</reference>
<feature type="domain" description="Peptidase S9 prolyl oligopeptidase catalytic" evidence="3">
    <location>
        <begin position="470"/>
        <end position="677"/>
    </location>
</feature>
<gene>
    <name evidence="4" type="primary">ptpA_6</name>
    <name evidence="4" type="ORF">Poly30_52320</name>
</gene>
<dbReference type="EC" id="3.4.14.12" evidence="4"/>
<dbReference type="Gene3D" id="2.120.10.30">
    <property type="entry name" value="TolB, C-terminal domain"/>
    <property type="match status" value="2"/>
</dbReference>
<dbReference type="SUPFAM" id="SSF82171">
    <property type="entry name" value="DPP6 N-terminal domain-like"/>
    <property type="match status" value="1"/>
</dbReference>
<evidence type="ECO:0000313" key="5">
    <source>
        <dbReference type="Proteomes" id="UP000320390"/>
    </source>
</evidence>
<dbReference type="OrthoDB" id="269409at2"/>
<accession>A0A518F007</accession>
<dbReference type="Pfam" id="PF07676">
    <property type="entry name" value="PD40"/>
    <property type="match status" value="1"/>
</dbReference>
<dbReference type="Gene3D" id="3.40.50.1820">
    <property type="entry name" value="alpha/beta hydrolase"/>
    <property type="match status" value="1"/>
</dbReference>